<evidence type="ECO:0000313" key="2">
    <source>
        <dbReference type="EMBL" id="MFC4025495.1"/>
    </source>
</evidence>
<accession>A0ABV8H3P1</accession>
<proteinExistence type="predicted"/>
<organism evidence="2 3">
    <name type="scientific">Oceanobacillus longus</name>
    <dbReference type="NCBI Taxonomy" id="930120"/>
    <lineage>
        <taxon>Bacteria</taxon>
        <taxon>Bacillati</taxon>
        <taxon>Bacillota</taxon>
        <taxon>Bacilli</taxon>
        <taxon>Bacillales</taxon>
        <taxon>Bacillaceae</taxon>
        <taxon>Oceanobacillus</taxon>
    </lineage>
</organism>
<comment type="caution">
    <text evidence="2">The sequence shown here is derived from an EMBL/GenBank/DDBJ whole genome shotgun (WGS) entry which is preliminary data.</text>
</comment>
<gene>
    <name evidence="2" type="ORF">ACFOUV_17060</name>
</gene>
<sequence length="101" mass="12176">MKVIFYLFVFAVVVFVNIGGFLPFLKVDEEDIGRNIKHLKRQQWFQNYLNDEKYRGLIIHNRDVRQVIGNFKSSKLDRESYQERCQEKLHKILFNKLNNIA</sequence>
<feature type="transmembrane region" description="Helical" evidence="1">
    <location>
        <begin position="6"/>
        <end position="25"/>
    </location>
</feature>
<evidence type="ECO:0000313" key="3">
    <source>
        <dbReference type="Proteomes" id="UP001595772"/>
    </source>
</evidence>
<keyword evidence="1" id="KW-0472">Membrane</keyword>
<dbReference type="EMBL" id="JBHSAO010000016">
    <property type="protein sequence ID" value="MFC4025495.1"/>
    <property type="molecule type" value="Genomic_DNA"/>
</dbReference>
<keyword evidence="3" id="KW-1185">Reference proteome</keyword>
<protein>
    <submittedName>
        <fullName evidence="2">Uncharacterized protein</fullName>
    </submittedName>
</protein>
<reference evidence="3" key="1">
    <citation type="journal article" date="2019" name="Int. J. Syst. Evol. Microbiol.">
        <title>The Global Catalogue of Microorganisms (GCM) 10K type strain sequencing project: providing services to taxonomists for standard genome sequencing and annotation.</title>
        <authorList>
            <consortium name="The Broad Institute Genomics Platform"/>
            <consortium name="The Broad Institute Genome Sequencing Center for Infectious Disease"/>
            <person name="Wu L."/>
            <person name="Ma J."/>
        </authorList>
    </citation>
    <scope>NUCLEOTIDE SEQUENCE [LARGE SCALE GENOMIC DNA]</scope>
    <source>
        <strain evidence="3">IBRC-M 10703</strain>
    </source>
</reference>
<keyword evidence="1" id="KW-0812">Transmembrane</keyword>
<evidence type="ECO:0000256" key="1">
    <source>
        <dbReference type="SAM" id="Phobius"/>
    </source>
</evidence>
<name>A0ABV8H3P1_9BACI</name>
<dbReference type="RefSeq" id="WP_379497990.1">
    <property type="nucleotide sequence ID" value="NZ_JBHSAO010000016.1"/>
</dbReference>
<keyword evidence="1" id="KW-1133">Transmembrane helix</keyword>
<dbReference type="Proteomes" id="UP001595772">
    <property type="component" value="Unassembled WGS sequence"/>
</dbReference>